<dbReference type="RefSeq" id="XP_066800364.1">
    <property type="nucleotide sequence ID" value="XM_066949356.1"/>
</dbReference>
<gene>
    <name evidence="2" type="ORF">IAR55_006271</name>
</gene>
<name>A0AAW0YGL8_9TREE</name>
<dbReference type="KEGG" id="kne:92183529"/>
<feature type="compositionally biased region" description="Basic and acidic residues" evidence="1">
    <location>
        <begin position="141"/>
        <end position="170"/>
    </location>
</feature>
<feature type="compositionally biased region" description="Polar residues" evidence="1">
    <location>
        <begin position="172"/>
        <end position="183"/>
    </location>
</feature>
<feature type="compositionally biased region" description="Low complexity" evidence="1">
    <location>
        <begin position="200"/>
        <end position="213"/>
    </location>
</feature>
<feature type="compositionally biased region" description="Basic and acidic residues" evidence="1">
    <location>
        <begin position="214"/>
        <end position="234"/>
    </location>
</feature>
<comment type="caution">
    <text evidence="2">The sequence shown here is derived from an EMBL/GenBank/DDBJ whole genome shotgun (WGS) entry which is preliminary data.</text>
</comment>
<accession>A0AAW0YGL8</accession>
<feature type="region of interest" description="Disordered" evidence="1">
    <location>
        <begin position="136"/>
        <end position="234"/>
    </location>
</feature>
<feature type="region of interest" description="Disordered" evidence="1">
    <location>
        <begin position="1"/>
        <end position="89"/>
    </location>
</feature>
<evidence type="ECO:0000313" key="2">
    <source>
        <dbReference type="EMBL" id="KAK8845556.1"/>
    </source>
</evidence>
<evidence type="ECO:0000256" key="1">
    <source>
        <dbReference type="SAM" id="MobiDB-lite"/>
    </source>
</evidence>
<dbReference type="EMBL" id="JBCAWK010000012">
    <property type="protein sequence ID" value="KAK8845556.1"/>
    <property type="molecule type" value="Genomic_DNA"/>
</dbReference>
<proteinExistence type="predicted"/>
<protein>
    <recommendedName>
        <fullName evidence="4">Ribosome assembly protein 3</fullName>
    </recommendedName>
</protein>
<feature type="compositionally biased region" description="Basic and acidic residues" evidence="1">
    <location>
        <begin position="186"/>
        <end position="199"/>
    </location>
</feature>
<keyword evidence="3" id="KW-1185">Reference proteome</keyword>
<evidence type="ECO:0008006" key="4">
    <source>
        <dbReference type="Google" id="ProtNLM"/>
    </source>
</evidence>
<dbReference type="AlphaFoldDB" id="A0AAW0YGL8"/>
<feature type="compositionally biased region" description="Low complexity" evidence="1">
    <location>
        <begin position="72"/>
        <end position="82"/>
    </location>
</feature>
<feature type="compositionally biased region" description="Low complexity" evidence="1">
    <location>
        <begin position="23"/>
        <end position="32"/>
    </location>
</feature>
<dbReference type="GeneID" id="92183529"/>
<evidence type="ECO:0000313" key="3">
    <source>
        <dbReference type="Proteomes" id="UP001388673"/>
    </source>
</evidence>
<dbReference type="Proteomes" id="UP001388673">
    <property type="component" value="Unassembled WGS sequence"/>
</dbReference>
<feature type="compositionally biased region" description="Low complexity" evidence="1">
    <location>
        <begin position="47"/>
        <end position="64"/>
    </location>
</feature>
<sequence length="234" mass="24517">MSKTSEGGSSDKSKGGGQRRRSSGTSDRPSGSSSGGGDRDRRRRSRSGTSASGTDTEAGSSSTRSGRRRSTADPATSTTDTAGGVGTSDFDTALTKWIKAAEDLMNSEFDSIKDTPTATDGLSRFGETMKRLGGSFLPKELIPHTDGVAKSDKDKSDYTNKTYEETRKIVLSDTSVSKPTASTDEGDPKKAEGPSKDTKSAASTDATTATTDASKSEGENKAEGKKEAKEEEKK</sequence>
<reference evidence="2 3" key="1">
    <citation type="journal article" date="2024" name="bioRxiv">
        <title>Comparative genomics of Cryptococcus and Kwoniella reveals pathogenesis evolution and contrasting karyotype dynamics via intercentromeric recombination or chromosome fusion.</title>
        <authorList>
            <person name="Coelho M.A."/>
            <person name="David-Palma M."/>
            <person name="Shea T."/>
            <person name="Bowers K."/>
            <person name="McGinley-Smith S."/>
            <person name="Mohammad A.W."/>
            <person name="Gnirke A."/>
            <person name="Yurkov A.M."/>
            <person name="Nowrousian M."/>
            <person name="Sun S."/>
            <person name="Cuomo C.A."/>
            <person name="Heitman J."/>
        </authorList>
    </citation>
    <scope>NUCLEOTIDE SEQUENCE [LARGE SCALE GENOMIC DNA]</scope>
    <source>
        <strain evidence="2 3">CBS 13917</strain>
    </source>
</reference>
<organism evidence="2 3">
    <name type="scientific">Kwoniella newhampshirensis</name>
    <dbReference type="NCBI Taxonomy" id="1651941"/>
    <lineage>
        <taxon>Eukaryota</taxon>
        <taxon>Fungi</taxon>
        <taxon>Dikarya</taxon>
        <taxon>Basidiomycota</taxon>
        <taxon>Agaricomycotina</taxon>
        <taxon>Tremellomycetes</taxon>
        <taxon>Tremellales</taxon>
        <taxon>Cryptococcaceae</taxon>
        <taxon>Kwoniella</taxon>
    </lineage>
</organism>